<proteinExistence type="predicted"/>
<evidence type="ECO:0000313" key="2">
    <source>
        <dbReference type="EMBL" id="CAL1160236.1"/>
    </source>
</evidence>
<gene>
    <name evidence="1" type="ORF">C1SCF055_LOCUS32461</name>
</gene>
<dbReference type="Proteomes" id="UP001152797">
    <property type="component" value="Unassembled WGS sequence"/>
</dbReference>
<comment type="caution">
    <text evidence="1">The sequence shown here is derived from an EMBL/GenBank/DDBJ whole genome shotgun (WGS) entry which is preliminary data.</text>
</comment>
<reference evidence="2" key="2">
    <citation type="submission" date="2024-04" db="EMBL/GenBank/DDBJ databases">
        <authorList>
            <person name="Chen Y."/>
            <person name="Shah S."/>
            <person name="Dougan E. K."/>
            <person name="Thang M."/>
            <person name="Chan C."/>
        </authorList>
    </citation>
    <scope>NUCLEOTIDE SEQUENCE [LARGE SCALE GENOMIC DNA]</scope>
</reference>
<dbReference type="AlphaFoldDB" id="A0A9P1DAQ2"/>
<protein>
    <submittedName>
        <fullName evidence="1">Uncharacterized protein</fullName>
    </submittedName>
</protein>
<reference evidence="1" key="1">
    <citation type="submission" date="2022-10" db="EMBL/GenBank/DDBJ databases">
        <authorList>
            <person name="Chen Y."/>
            <person name="Dougan E. K."/>
            <person name="Chan C."/>
            <person name="Rhodes N."/>
            <person name="Thang M."/>
        </authorList>
    </citation>
    <scope>NUCLEOTIDE SEQUENCE</scope>
</reference>
<dbReference type="EMBL" id="CAMXCT030003904">
    <property type="protein sequence ID" value="CAL4794173.1"/>
    <property type="molecule type" value="Genomic_DNA"/>
</dbReference>
<organism evidence="1">
    <name type="scientific">Cladocopium goreaui</name>
    <dbReference type="NCBI Taxonomy" id="2562237"/>
    <lineage>
        <taxon>Eukaryota</taxon>
        <taxon>Sar</taxon>
        <taxon>Alveolata</taxon>
        <taxon>Dinophyceae</taxon>
        <taxon>Suessiales</taxon>
        <taxon>Symbiodiniaceae</taxon>
        <taxon>Cladocopium</taxon>
    </lineage>
</organism>
<keyword evidence="3" id="KW-1185">Reference proteome</keyword>
<accession>A0A9P1DAQ2</accession>
<evidence type="ECO:0000313" key="1">
    <source>
        <dbReference type="EMBL" id="CAI4006861.1"/>
    </source>
</evidence>
<sequence length="485" mass="53648">MGGGRNPHREEQVKGLNVVALAHGKAAIRENAGRPLVRDLVAELLRLELTAAQRDKVSQLSASYEASFGEAGEGPQPEANEDAGRAWKFSAVQLTYNSSSEEFGAQDLDVLRRLFDRFVVFLGGLSETLGAQGVSATMERASPLQVHLHAYLHLKKPFQRRGADALRPFAFEGIRPHLEPNRASGKAFAGAIRLGHFYVVADKVGSLFNYTTYPPFQAYAVEGWWLDNLLKGGKLTRQTYLTLAAQVTVGFQKRLGDCKAAERYLREEAVREAVRAHPPNFGKTFFLSGHTMSQDFIGRHDGSPQFRRPVLAIVGGTRLGKSMLAANILDRIACRLGLPGFLEVTVEESEQMDLAEFDRREHAGVILDGVSDAYFLKRHREALQGRPKALKSAKSATNVYAYTYSFCGRAVVATLDLSAENLEAFDEDHWLRNRDNVIYLKLQEPAYILDNAVAAAAPAVSSPVPARENKRRWIASPGNDENIFH</sequence>
<dbReference type="EMBL" id="CAMXCT020003904">
    <property type="protein sequence ID" value="CAL1160236.1"/>
    <property type="molecule type" value="Genomic_DNA"/>
</dbReference>
<dbReference type="EMBL" id="CAMXCT010003904">
    <property type="protein sequence ID" value="CAI4006861.1"/>
    <property type="molecule type" value="Genomic_DNA"/>
</dbReference>
<evidence type="ECO:0000313" key="3">
    <source>
        <dbReference type="Proteomes" id="UP001152797"/>
    </source>
</evidence>
<dbReference type="OrthoDB" id="424333at2759"/>
<name>A0A9P1DAQ2_9DINO</name>